<dbReference type="Pfam" id="PF00096">
    <property type="entry name" value="zf-C2H2"/>
    <property type="match status" value="6"/>
</dbReference>
<feature type="domain" description="C2H2-type" evidence="6">
    <location>
        <begin position="690"/>
        <end position="717"/>
    </location>
</feature>
<evidence type="ECO:0000313" key="9">
    <source>
        <dbReference type="RefSeq" id="XP_022255257.1"/>
    </source>
</evidence>
<evidence type="ECO:0000313" key="7">
    <source>
        <dbReference type="Proteomes" id="UP000694941"/>
    </source>
</evidence>
<feature type="domain" description="C2H2-type" evidence="6">
    <location>
        <begin position="383"/>
        <end position="406"/>
    </location>
</feature>
<dbReference type="RefSeq" id="XP_013786125.1">
    <property type="nucleotide sequence ID" value="XM_013930671.2"/>
</dbReference>
<dbReference type="Pfam" id="PF13912">
    <property type="entry name" value="zf-C2H2_6"/>
    <property type="match status" value="1"/>
</dbReference>
<dbReference type="Gene3D" id="3.30.160.60">
    <property type="entry name" value="Classic Zinc Finger"/>
    <property type="match status" value="10"/>
</dbReference>
<dbReference type="RefSeq" id="XP_022255257.1">
    <property type="nucleotide sequence ID" value="XM_022399549.1"/>
</dbReference>
<dbReference type="PROSITE" id="PS00028">
    <property type="entry name" value="ZINC_FINGER_C2H2_1"/>
    <property type="match status" value="12"/>
</dbReference>
<keyword evidence="1" id="KW-0479">Metal-binding</keyword>
<dbReference type="PANTHER" id="PTHR24379:SF121">
    <property type="entry name" value="C2H2-TYPE DOMAIN-CONTAINING PROTEIN"/>
    <property type="match status" value="1"/>
</dbReference>
<feature type="domain" description="C2H2-type" evidence="6">
    <location>
        <begin position="526"/>
        <end position="553"/>
    </location>
</feature>
<dbReference type="InterPro" id="IPR036236">
    <property type="entry name" value="Znf_C2H2_sf"/>
</dbReference>
<dbReference type="SMART" id="SM00355">
    <property type="entry name" value="ZnF_C2H2"/>
    <property type="match status" value="14"/>
</dbReference>
<evidence type="ECO:0000256" key="4">
    <source>
        <dbReference type="ARBA" id="ARBA00022833"/>
    </source>
</evidence>
<dbReference type="SUPFAM" id="SSF57667">
    <property type="entry name" value="beta-beta-alpha zinc fingers"/>
    <property type="match status" value="6"/>
</dbReference>
<gene>
    <name evidence="8 9" type="primary">LOC106470140</name>
</gene>
<accession>A0ABM1THA1</accession>
<sequence length="788" mass="89792">MENTQNDTRQSLEDEDLGITSSRQCPIFFSCPRCLQMFTSKGLHLHQQSCTKTLTCCICKDTFKNKLDLNRHTASKHNIEDLELFIATADAKHSQYKYNEALVNEVTVNLKEEYIENLELLGSVTTLMPEKIFTAEKLGFVKQSYNENSTMSMINTKKEVLRCSYCPETFTEEYELCEHVASHDTERKEEDVIEFLAGNLRCREQGRILSNSDSIQRTKNISLNSNLSAEYLNSEKQRDVKPKGKTLVINDNSNDTCIHKAVVILSQNVKVLDPASHEAVTELYSPQVFLHVSSTTNTRFYVLCENCNLTFISSQEFLINHSVSTKCGLCRKVVDCTKYTTHKEEHVRKLYTGYYCCQICSNILVNETSFLIHYRTHLKDNEFLCFDCGQTFIEAGDLKHHKLAIHGVHELQPYHCYICLKRFSSGDAIVNHMRLHTEDLPFQCPQCHRAFSQIGNLQRHLNAHRGQRPHKCKFCGKGFTDPATLRNHIRTHTGEAPYLCNFCQKRFAQIGNLKRHLSKHISNRPFICSECGQGFAHESTLRNHSRTHTGEQPFKCPVCTRAFSQIGNLKRHMAKHAPDQMYHCGKCGQDFVNSKKLFSHHCAILQEAASNGIDDVIFGETDFEMIIPWPKDTSQTLKTFSNASDIVKTPDHSYSSTDELKPGPPMFSKEDTNNIDGDPSNQISRTWKIFPCPICGKIYTWPHDLKIHYRIHSGEKPYKCGICSKQFAQSGAVRTHKLRYHSCEGEDMETLEVGEAQQVIEAPAVLVESSVEVPSVQETVEIGPEQLS</sequence>
<feature type="domain" description="C2H2-type" evidence="6">
    <location>
        <begin position="718"/>
        <end position="746"/>
    </location>
</feature>
<feature type="domain" description="C2H2-type" evidence="6">
    <location>
        <begin position="498"/>
        <end position="525"/>
    </location>
</feature>
<evidence type="ECO:0000259" key="6">
    <source>
        <dbReference type="PROSITE" id="PS50157"/>
    </source>
</evidence>
<evidence type="ECO:0000256" key="1">
    <source>
        <dbReference type="ARBA" id="ARBA00022723"/>
    </source>
</evidence>
<evidence type="ECO:0000256" key="5">
    <source>
        <dbReference type="PROSITE-ProRule" id="PRU00042"/>
    </source>
</evidence>
<keyword evidence="2" id="KW-0677">Repeat</keyword>
<organism evidence="7 9">
    <name type="scientific">Limulus polyphemus</name>
    <name type="common">Atlantic horseshoe crab</name>
    <dbReference type="NCBI Taxonomy" id="6850"/>
    <lineage>
        <taxon>Eukaryota</taxon>
        <taxon>Metazoa</taxon>
        <taxon>Ecdysozoa</taxon>
        <taxon>Arthropoda</taxon>
        <taxon>Chelicerata</taxon>
        <taxon>Merostomata</taxon>
        <taxon>Xiphosura</taxon>
        <taxon>Limulidae</taxon>
        <taxon>Limulus</taxon>
    </lineage>
</organism>
<feature type="domain" description="C2H2-type" evidence="6">
    <location>
        <begin position="355"/>
        <end position="382"/>
    </location>
</feature>
<dbReference type="Proteomes" id="UP000694941">
    <property type="component" value="Unplaced"/>
</dbReference>
<dbReference type="InterPro" id="IPR013087">
    <property type="entry name" value="Znf_C2H2_type"/>
</dbReference>
<evidence type="ECO:0000313" key="8">
    <source>
        <dbReference type="RefSeq" id="XP_013786125.1"/>
    </source>
</evidence>
<dbReference type="PANTHER" id="PTHR24379">
    <property type="entry name" value="KRAB AND ZINC FINGER DOMAIN-CONTAINING"/>
    <property type="match status" value="1"/>
</dbReference>
<keyword evidence="7" id="KW-1185">Reference proteome</keyword>
<dbReference type="PROSITE" id="PS50157">
    <property type="entry name" value="ZINC_FINGER_C2H2_2"/>
    <property type="match status" value="11"/>
</dbReference>
<feature type="domain" description="C2H2-type" evidence="6">
    <location>
        <begin position="414"/>
        <end position="441"/>
    </location>
</feature>
<evidence type="ECO:0000256" key="2">
    <source>
        <dbReference type="ARBA" id="ARBA00022737"/>
    </source>
</evidence>
<feature type="domain" description="C2H2-type" evidence="6">
    <location>
        <begin position="470"/>
        <end position="497"/>
    </location>
</feature>
<keyword evidence="4" id="KW-0862">Zinc</keyword>
<evidence type="ECO:0000256" key="3">
    <source>
        <dbReference type="ARBA" id="ARBA00022771"/>
    </source>
</evidence>
<feature type="domain" description="C2H2-type" evidence="6">
    <location>
        <begin position="161"/>
        <end position="188"/>
    </location>
</feature>
<dbReference type="GeneID" id="106470140"/>
<reference evidence="8 9" key="1">
    <citation type="submission" date="2025-05" db="UniProtKB">
        <authorList>
            <consortium name="RefSeq"/>
        </authorList>
    </citation>
    <scope>IDENTIFICATION</scope>
    <source>
        <tissue evidence="8 9">Muscle</tissue>
    </source>
</reference>
<feature type="domain" description="C2H2-type" evidence="6">
    <location>
        <begin position="442"/>
        <end position="469"/>
    </location>
</feature>
<feature type="domain" description="C2H2-type" evidence="6">
    <location>
        <begin position="554"/>
        <end position="581"/>
    </location>
</feature>
<proteinExistence type="predicted"/>
<keyword evidence="3 5" id="KW-0863">Zinc-finger</keyword>
<protein>
    <submittedName>
        <fullName evidence="8 9">Zinc finger protein Xfin-like</fullName>
    </submittedName>
</protein>
<name>A0ABM1THA1_LIMPO</name>